<accession>A0A921RKX1</accession>
<feature type="compositionally biased region" description="Gly residues" evidence="1">
    <location>
        <begin position="146"/>
        <end position="158"/>
    </location>
</feature>
<proteinExistence type="predicted"/>
<evidence type="ECO:0000256" key="1">
    <source>
        <dbReference type="SAM" id="MobiDB-lite"/>
    </source>
</evidence>
<dbReference type="Proteomes" id="UP000807115">
    <property type="component" value="Chromosome 2"/>
</dbReference>
<gene>
    <name evidence="2" type="ORF">BDA96_02G082600</name>
</gene>
<reference evidence="2" key="1">
    <citation type="journal article" date="2019" name="BMC Genomics">
        <title>A new reference genome for Sorghum bicolor reveals high levels of sequence similarity between sweet and grain genotypes: implications for the genetics of sugar metabolism.</title>
        <authorList>
            <person name="Cooper E.A."/>
            <person name="Brenton Z.W."/>
            <person name="Flinn B.S."/>
            <person name="Jenkins J."/>
            <person name="Shu S."/>
            <person name="Flowers D."/>
            <person name="Luo F."/>
            <person name="Wang Y."/>
            <person name="Xia P."/>
            <person name="Barry K."/>
            <person name="Daum C."/>
            <person name="Lipzen A."/>
            <person name="Yoshinaga Y."/>
            <person name="Schmutz J."/>
            <person name="Saski C."/>
            <person name="Vermerris W."/>
            <person name="Kresovich S."/>
        </authorList>
    </citation>
    <scope>NUCLEOTIDE SEQUENCE</scope>
</reference>
<reference evidence="2" key="2">
    <citation type="submission" date="2020-10" db="EMBL/GenBank/DDBJ databases">
        <authorList>
            <person name="Cooper E.A."/>
            <person name="Brenton Z.W."/>
            <person name="Flinn B.S."/>
            <person name="Jenkins J."/>
            <person name="Shu S."/>
            <person name="Flowers D."/>
            <person name="Luo F."/>
            <person name="Wang Y."/>
            <person name="Xia P."/>
            <person name="Barry K."/>
            <person name="Daum C."/>
            <person name="Lipzen A."/>
            <person name="Yoshinaga Y."/>
            <person name="Schmutz J."/>
            <person name="Saski C."/>
            <person name="Vermerris W."/>
            <person name="Kresovich S."/>
        </authorList>
    </citation>
    <scope>NUCLEOTIDE SEQUENCE</scope>
</reference>
<feature type="region of interest" description="Disordered" evidence="1">
    <location>
        <begin position="1"/>
        <end position="176"/>
    </location>
</feature>
<sequence length="218" mass="22473">MAGSVRGGMRRGTRRKTAGTESTRSSSDSTYGEAAYGDAISLAPQPRDWRSSLSLVGTEERTGHETSAGSGEDVGSVPCHARAGSRRRHGGGRGHRPPHEHAKSGTREPGPGSGNRKVGKAGAGRNRLPQAQQREPEGGVRREAGAGNGDARGGGGSDEGLEPNRDAAPPSCRGMAPSEILVETQDMLPCYRALGLRAAAVPGSHIGHPLAWMGPSGC</sequence>
<evidence type="ECO:0000313" key="3">
    <source>
        <dbReference type="Proteomes" id="UP000807115"/>
    </source>
</evidence>
<feature type="compositionally biased region" description="Basic and acidic residues" evidence="1">
    <location>
        <begin position="97"/>
        <end position="106"/>
    </location>
</feature>
<protein>
    <submittedName>
        <fullName evidence="2">Uncharacterized protein</fullName>
    </submittedName>
</protein>
<evidence type="ECO:0000313" key="2">
    <source>
        <dbReference type="EMBL" id="KAG0542198.1"/>
    </source>
</evidence>
<organism evidence="2 3">
    <name type="scientific">Sorghum bicolor</name>
    <name type="common">Sorghum</name>
    <name type="synonym">Sorghum vulgare</name>
    <dbReference type="NCBI Taxonomy" id="4558"/>
    <lineage>
        <taxon>Eukaryota</taxon>
        <taxon>Viridiplantae</taxon>
        <taxon>Streptophyta</taxon>
        <taxon>Embryophyta</taxon>
        <taxon>Tracheophyta</taxon>
        <taxon>Spermatophyta</taxon>
        <taxon>Magnoliopsida</taxon>
        <taxon>Liliopsida</taxon>
        <taxon>Poales</taxon>
        <taxon>Poaceae</taxon>
        <taxon>PACMAD clade</taxon>
        <taxon>Panicoideae</taxon>
        <taxon>Andropogonodae</taxon>
        <taxon>Andropogoneae</taxon>
        <taxon>Sorghinae</taxon>
        <taxon>Sorghum</taxon>
    </lineage>
</organism>
<feature type="compositionally biased region" description="Basic and acidic residues" evidence="1">
    <location>
        <begin position="134"/>
        <end position="144"/>
    </location>
</feature>
<dbReference type="AlphaFoldDB" id="A0A921RKX1"/>
<feature type="compositionally biased region" description="Basic residues" evidence="1">
    <location>
        <begin position="8"/>
        <end position="17"/>
    </location>
</feature>
<name>A0A921RKX1_SORBI</name>
<comment type="caution">
    <text evidence="2">The sequence shown here is derived from an EMBL/GenBank/DDBJ whole genome shotgun (WGS) entry which is preliminary data.</text>
</comment>
<feature type="compositionally biased region" description="Basic residues" evidence="1">
    <location>
        <begin position="83"/>
        <end position="96"/>
    </location>
</feature>
<dbReference type="EMBL" id="CM027681">
    <property type="protein sequence ID" value="KAG0542198.1"/>
    <property type="molecule type" value="Genomic_DNA"/>
</dbReference>
<feature type="compositionally biased region" description="Polar residues" evidence="1">
    <location>
        <begin position="21"/>
        <end position="30"/>
    </location>
</feature>